<dbReference type="SMART" id="SM00595">
    <property type="entry name" value="MADF"/>
    <property type="match status" value="1"/>
</dbReference>
<evidence type="ECO:0000313" key="3">
    <source>
        <dbReference type="EnsemblMetazoa" id="AQUA017510-PB"/>
    </source>
</evidence>
<accession>A0A904A3Y2</accession>
<dbReference type="InterPro" id="IPR006578">
    <property type="entry name" value="MADF-dom"/>
</dbReference>
<sequence>MMELLPELTMIPSLSPPFFNLLPASALAANFHQTSPKSNGRSSHGSTDVLEKDEKLCDYYRRMPVLYDKSHPHYKFQSKKEKAWRELSRLCEMDVEQCKKRMTYFRCRFTVERRIMKNGVNCSEWPLLEKLKFLNKHIKIRRPRAPNGEPDDTDDETNPMNILRKRQREQQEDAKDDLHAYLDLQQMAVAAQNSHAQLQYQQHLKLQGHGPFGGPPGAGFPSAHDPMGLHHLQPPHPHQRDHQLPPPHGASQPGGGGGGGAVGQPGGPAGQQHGSHAGAGAHHHHHPFGRSGMPTGGHHPHHHPHGPGGSGAAGSAAVAAAALQQQQQHGAGGGAGGGAAGHPHAHHHQQPTPVESPIPAAMSNVEVSYGLPKRSRVGYDGDEASLSNFNLNRTVKYQNNLEHQAHLDEHGAYGLYVGEVLRKLPERISSLTSLKIMQLLYEAQVQSFDAAPSSAAATPKPSSQSKGAGGGAVGEPSNGPAGGGGAVPASSSSIGSLLANGGGGATSVASSEGGRQSTESAESMSNNKD</sequence>
<evidence type="ECO:0000256" key="1">
    <source>
        <dbReference type="SAM" id="MobiDB-lite"/>
    </source>
</evidence>
<feature type="compositionally biased region" description="Gly residues" evidence="1">
    <location>
        <begin position="252"/>
        <end position="269"/>
    </location>
</feature>
<dbReference type="AlphaFoldDB" id="A0A904A3Y2"/>
<feature type="compositionally biased region" description="Low complexity" evidence="1">
    <location>
        <begin position="487"/>
        <end position="499"/>
    </location>
</feature>
<dbReference type="GO" id="GO:0006357">
    <property type="term" value="P:regulation of transcription by RNA polymerase II"/>
    <property type="evidence" value="ECO:0007669"/>
    <property type="project" value="TreeGrafter"/>
</dbReference>
<protein>
    <recommendedName>
        <fullName evidence="2">MADF domain-containing protein</fullName>
    </recommendedName>
</protein>
<dbReference type="GO" id="GO:0005667">
    <property type="term" value="C:transcription regulator complex"/>
    <property type="evidence" value="ECO:0007669"/>
    <property type="project" value="TreeGrafter"/>
</dbReference>
<feature type="compositionally biased region" description="Low complexity" evidence="1">
    <location>
        <begin position="270"/>
        <end position="280"/>
    </location>
</feature>
<organism evidence="3 4">
    <name type="scientific">Anopheles quadriannulatus</name>
    <name type="common">Mosquito</name>
    <dbReference type="NCBI Taxonomy" id="34691"/>
    <lineage>
        <taxon>Eukaryota</taxon>
        <taxon>Metazoa</taxon>
        <taxon>Ecdysozoa</taxon>
        <taxon>Arthropoda</taxon>
        <taxon>Hexapoda</taxon>
        <taxon>Insecta</taxon>
        <taxon>Pterygota</taxon>
        <taxon>Neoptera</taxon>
        <taxon>Endopterygota</taxon>
        <taxon>Diptera</taxon>
        <taxon>Nematocera</taxon>
        <taxon>Culicoidea</taxon>
        <taxon>Culicidae</taxon>
        <taxon>Anophelinae</taxon>
        <taxon>Anopheles</taxon>
    </lineage>
</organism>
<feature type="compositionally biased region" description="Low complexity" evidence="1">
    <location>
        <begin position="313"/>
        <end position="329"/>
    </location>
</feature>
<feature type="compositionally biased region" description="Low complexity" evidence="1">
    <location>
        <begin position="219"/>
        <end position="232"/>
    </location>
</feature>
<feature type="domain" description="MADF" evidence="2">
    <location>
        <begin position="55"/>
        <end position="139"/>
    </location>
</feature>
<dbReference type="EnsemblMetazoa" id="AQUA017510-RB">
    <property type="protein sequence ID" value="AQUA017510-PB"/>
    <property type="gene ID" value="AQUA017510"/>
</dbReference>
<proteinExistence type="predicted"/>
<feature type="compositionally biased region" description="Low complexity" evidence="1">
    <location>
        <begin position="452"/>
        <end position="465"/>
    </location>
</feature>
<keyword evidence="4" id="KW-1185">Reference proteome</keyword>
<dbReference type="PANTHER" id="PTHR12243:SF64">
    <property type="entry name" value="DORSAL INTERACTING PROTEIN 3-RELATED"/>
    <property type="match status" value="1"/>
</dbReference>
<dbReference type="PANTHER" id="PTHR12243">
    <property type="entry name" value="MADF DOMAIN TRANSCRIPTION FACTOR"/>
    <property type="match status" value="1"/>
</dbReference>
<feature type="compositionally biased region" description="Polar residues" evidence="1">
    <location>
        <begin position="507"/>
        <end position="529"/>
    </location>
</feature>
<evidence type="ECO:0000259" key="2">
    <source>
        <dbReference type="PROSITE" id="PS51029"/>
    </source>
</evidence>
<dbReference type="GO" id="GO:0005634">
    <property type="term" value="C:nucleus"/>
    <property type="evidence" value="ECO:0007669"/>
    <property type="project" value="TreeGrafter"/>
</dbReference>
<feature type="region of interest" description="Disordered" evidence="1">
    <location>
        <begin position="452"/>
        <end position="529"/>
    </location>
</feature>
<feature type="compositionally biased region" description="Gly residues" evidence="1">
    <location>
        <begin position="330"/>
        <end position="340"/>
    </location>
</feature>
<dbReference type="Pfam" id="PF10545">
    <property type="entry name" value="MADF_DNA_bdg"/>
    <property type="match status" value="1"/>
</dbReference>
<feature type="region of interest" description="Disordered" evidence="1">
    <location>
        <begin position="206"/>
        <end position="358"/>
    </location>
</feature>
<name>A0A904A3Y2_ANOQN</name>
<reference evidence="3" key="1">
    <citation type="submission" date="2022-10" db="UniProtKB">
        <authorList>
            <consortium name="EnsemblMetazoa"/>
        </authorList>
    </citation>
    <scope>IDENTIFICATION</scope>
    <source>
        <strain evidence="3">SANGQUA</strain>
    </source>
</reference>
<dbReference type="PROSITE" id="PS51029">
    <property type="entry name" value="MADF"/>
    <property type="match status" value="1"/>
</dbReference>
<dbReference type="InterPro" id="IPR039353">
    <property type="entry name" value="TF_Adf1"/>
</dbReference>
<evidence type="ECO:0000313" key="4">
    <source>
        <dbReference type="Proteomes" id="UP000076407"/>
    </source>
</evidence>
<dbReference type="Proteomes" id="UP000076407">
    <property type="component" value="Unassembled WGS sequence"/>
</dbReference>